<dbReference type="EMBL" id="OBMT01000014">
    <property type="protein sequence ID" value="SOC15961.1"/>
    <property type="molecule type" value="Genomic_DNA"/>
</dbReference>
<feature type="transmembrane region" description="Helical" evidence="1">
    <location>
        <begin position="20"/>
        <end position="47"/>
    </location>
</feature>
<keyword evidence="1" id="KW-0812">Transmembrane</keyword>
<reference evidence="3" key="1">
    <citation type="submission" date="2017-08" db="EMBL/GenBank/DDBJ databases">
        <authorList>
            <person name="Varghese N."/>
            <person name="Submissions S."/>
        </authorList>
    </citation>
    <scope>NUCLEOTIDE SEQUENCE [LARGE SCALE GENOMIC DNA]</scope>
    <source>
        <strain evidence="3">JA276</strain>
    </source>
</reference>
<name>A0A285T3S1_9RHOB</name>
<evidence type="ECO:0000313" key="2">
    <source>
        <dbReference type="EMBL" id="SOC15961.1"/>
    </source>
</evidence>
<evidence type="ECO:0000256" key="1">
    <source>
        <dbReference type="SAM" id="Phobius"/>
    </source>
</evidence>
<dbReference type="Pfam" id="PF05656">
    <property type="entry name" value="DUF805"/>
    <property type="match status" value="1"/>
</dbReference>
<keyword evidence="1" id="KW-1133">Transmembrane helix</keyword>
<keyword evidence="1" id="KW-0472">Membrane</keyword>
<organism evidence="2 3">
    <name type="scientific">Rhodobacter maris</name>
    <dbReference type="NCBI Taxonomy" id="446682"/>
    <lineage>
        <taxon>Bacteria</taxon>
        <taxon>Pseudomonadati</taxon>
        <taxon>Pseudomonadota</taxon>
        <taxon>Alphaproteobacteria</taxon>
        <taxon>Rhodobacterales</taxon>
        <taxon>Rhodobacter group</taxon>
        <taxon>Rhodobacter</taxon>
    </lineage>
</organism>
<dbReference type="RefSeq" id="WP_245860997.1">
    <property type="nucleotide sequence ID" value="NZ_OBMT01000014.1"/>
</dbReference>
<sequence length="64" mass="7137">MPGLALAVRRLHDIGQPGWILLILIFVGLIPWVGQLIAFIGILLIGLMDGQPHENRFGVPVKRW</sequence>
<evidence type="ECO:0000313" key="3">
    <source>
        <dbReference type="Proteomes" id="UP000219111"/>
    </source>
</evidence>
<dbReference type="InterPro" id="IPR008523">
    <property type="entry name" value="DUF805"/>
</dbReference>
<proteinExistence type="predicted"/>
<gene>
    <name evidence="2" type="ORF">SAMN05877831_1143</name>
</gene>
<dbReference type="Proteomes" id="UP000219111">
    <property type="component" value="Unassembled WGS sequence"/>
</dbReference>
<keyword evidence="3" id="KW-1185">Reference proteome</keyword>
<dbReference type="GO" id="GO:0016020">
    <property type="term" value="C:membrane"/>
    <property type="evidence" value="ECO:0007669"/>
    <property type="project" value="InterPro"/>
</dbReference>
<accession>A0A285T3S1</accession>
<dbReference type="AlphaFoldDB" id="A0A285T3S1"/>
<protein>
    <submittedName>
        <fullName evidence="2">Uncharacterized protein DUF805</fullName>
    </submittedName>
</protein>